<keyword evidence="9" id="KW-1185">Reference proteome</keyword>
<dbReference type="CDD" id="cd22030">
    <property type="entry name" value="HMG-box_SoxD"/>
    <property type="match status" value="1"/>
</dbReference>
<sequence length="902" mass="100093">MLGNRHSQNRLLQAWLLYPRRARQMRRLIPLGVPGRGRIDSHSVAREGVSFSSWPCRRMRGAERKGQAFCDFVFQIENLLLAIYDTQVSSQAHSVLRRRGESLQGHGARPDRKEGQVNNLWLTVWRPGLCWGVASAWGQLEPSPAWGEALPDGMAAPRGPHGSWKRGGWARLPRACSLGLGLQISLGLGVRAVSCDAQDRATVEFLERCLRRHGPQKENRRREDPRRGGVGMMTCGKRGSRKTMRRVGAAPAAPSPPGWPPCPPGLNTGPHSWKQVPFLPPCTMSMRSPGSAQLAPDGVGTMVNCTVKSEGKKEPCHEALQGSAAAAEPQPGDPARAPQDAVDSQAPAQDCSSPESNGSPEPKRLGASEAPSGSQEKLDFNQHLKEVVPAIEKLLSSDWKERFLGRSSVETKDVKGEGPWTQESLAEKELQLLVMIHQLSTLRDQLLTAHSEQKNMAAMLFEKQQQQMELARQQQEQIAKQQQQLIQQQHKINLLQQQIQQVNMPYVMIPAFPPSHQPLPVTPESQLALPIQPIPCKPVDYPLPLLHTPPAPVVKRPGAMAAHHPLQEPSQPLNLTAKPKAPELPSASSSPSLKMNNCGPRPPSHGAPTRDLQASPPSLPLGFLGEGDAVTKAIQDARQLLHGHSGALESSPNAPFRKDLISLDTSPAKERLEESCVHPLEEAMLGCDMDGSRHFPESRNSSHIKRPMNAFMVWAKDERRKILQAFPDMHNSSISKILGSRWKSMTNQEKQPYYEEQARLSRQHLEKYPDYKYKPRPKRTCIVEGKRLRVGEYKALMRTRRQDARQSYVTPPQAGQLQMSSPDVLYPRVAGVPLAQPLVEHYVPRSLDPNMPVIVNTCSLREEGEATEDRHSVAEGELYRYSEDEDSEGEEKSDGELVVLTD</sequence>
<keyword evidence="1" id="KW-0805">Transcription regulation</keyword>
<keyword evidence="2 5" id="KW-0238">DNA-binding</keyword>
<feature type="region of interest" description="Disordered" evidence="7">
    <location>
        <begin position="862"/>
        <end position="902"/>
    </location>
</feature>
<evidence type="ECO:0000256" key="4">
    <source>
        <dbReference type="ARBA" id="ARBA00023242"/>
    </source>
</evidence>
<feature type="compositionally biased region" description="Polar residues" evidence="7">
    <location>
        <begin position="346"/>
        <end position="359"/>
    </location>
</feature>
<dbReference type="GO" id="GO:0000978">
    <property type="term" value="F:RNA polymerase II cis-regulatory region sequence-specific DNA binding"/>
    <property type="evidence" value="ECO:0007669"/>
    <property type="project" value="TreeGrafter"/>
</dbReference>
<dbReference type="GO" id="GO:0005634">
    <property type="term" value="C:nucleus"/>
    <property type="evidence" value="ECO:0007669"/>
    <property type="project" value="UniProtKB-UniRule"/>
</dbReference>
<feature type="domain" description="HMG box" evidence="8">
    <location>
        <begin position="704"/>
        <end position="772"/>
    </location>
</feature>
<evidence type="ECO:0000313" key="9">
    <source>
        <dbReference type="Proteomes" id="UP000000715"/>
    </source>
</evidence>
<dbReference type="InterPro" id="IPR009071">
    <property type="entry name" value="HMG_box_dom"/>
</dbReference>
<keyword evidence="3" id="KW-0804">Transcription</keyword>
<feature type="DNA-binding region" description="HMG box" evidence="5">
    <location>
        <begin position="704"/>
        <end position="772"/>
    </location>
</feature>
<feature type="compositionally biased region" description="Basic and acidic residues" evidence="7">
    <location>
        <begin position="862"/>
        <end position="882"/>
    </location>
</feature>
<dbReference type="Pfam" id="PF00505">
    <property type="entry name" value="HMG_box"/>
    <property type="match status" value="1"/>
</dbReference>
<dbReference type="PANTHER" id="PTHR45789:SF4">
    <property type="entry name" value="TRANSCRIPTION FACTOR SOX-13"/>
    <property type="match status" value="1"/>
</dbReference>
<feature type="compositionally biased region" description="Pro residues" evidence="7">
    <location>
        <begin position="253"/>
        <end position="264"/>
    </location>
</feature>
<feature type="region of interest" description="Disordered" evidence="7">
    <location>
        <begin position="314"/>
        <end position="376"/>
    </location>
</feature>
<protein>
    <submittedName>
        <fullName evidence="10">Transcription factor SOX-13 isoform X1</fullName>
    </submittedName>
</protein>
<dbReference type="Proteomes" id="UP000000715">
    <property type="component" value="Unplaced"/>
</dbReference>
<dbReference type="PANTHER" id="PTHR45789">
    <property type="entry name" value="FI18025P1"/>
    <property type="match status" value="1"/>
</dbReference>
<gene>
    <name evidence="10" type="primary">SOX13</name>
</gene>
<organism evidence="9 10">
    <name type="scientific">Mustela putorius furo</name>
    <name type="common">European domestic ferret</name>
    <name type="synonym">Mustela furo</name>
    <dbReference type="NCBI Taxonomy" id="9669"/>
    <lineage>
        <taxon>Eukaryota</taxon>
        <taxon>Metazoa</taxon>
        <taxon>Chordata</taxon>
        <taxon>Craniata</taxon>
        <taxon>Vertebrata</taxon>
        <taxon>Euteleostomi</taxon>
        <taxon>Mammalia</taxon>
        <taxon>Eutheria</taxon>
        <taxon>Laurasiatheria</taxon>
        <taxon>Carnivora</taxon>
        <taxon>Caniformia</taxon>
        <taxon>Musteloidea</taxon>
        <taxon>Mustelidae</taxon>
        <taxon>Mustelinae</taxon>
        <taxon>Mustela</taxon>
    </lineage>
</organism>
<feature type="region of interest" description="Disordered" evidence="7">
    <location>
        <begin position="561"/>
        <end position="617"/>
    </location>
</feature>
<evidence type="ECO:0000256" key="2">
    <source>
        <dbReference type="ARBA" id="ARBA00023125"/>
    </source>
</evidence>
<dbReference type="GeneID" id="101692916"/>
<evidence type="ECO:0000256" key="6">
    <source>
        <dbReference type="SAM" id="Coils"/>
    </source>
</evidence>
<evidence type="ECO:0000256" key="1">
    <source>
        <dbReference type="ARBA" id="ARBA00023015"/>
    </source>
</evidence>
<dbReference type="PROSITE" id="PS50118">
    <property type="entry name" value="HMG_BOX_2"/>
    <property type="match status" value="1"/>
</dbReference>
<dbReference type="AlphaFoldDB" id="A0A8U0V332"/>
<reference evidence="10" key="1">
    <citation type="submission" date="2025-08" db="UniProtKB">
        <authorList>
            <consortium name="RefSeq"/>
        </authorList>
    </citation>
    <scope>IDENTIFICATION</scope>
    <source>
        <tissue evidence="10">Brain</tissue>
    </source>
</reference>
<feature type="coiled-coil region" evidence="6">
    <location>
        <begin position="461"/>
        <end position="498"/>
    </location>
</feature>
<dbReference type="SMART" id="SM00398">
    <property type="entry name" value="HMG"/>
    <property type="match status" value="1"/>
</dbReference>
<name>A0A8U0V332_MUSPF</name>
<evidence type="ECO:0000313" key="10">
    <source>
        <dbReference type="RefSeq" id="XP_044936973.1"/>
    </source>
</evidence>
<dbReference type="OrthoDB" id="6247875at2759"/>
<accession>A0A8U0V332</accession>
<evidence type="ECO:0000256" key="7">
    <source>
        <dbReference type="SAM" id="MobiDB-lite"/>
    </source>
</evidence>
<evidence type="ECO:0000259" key="8">
    <source>
        <dbReference type="PROSITE" id="PS50118"/>
    </source>
</evidence>
<dbReference type="GO" id="GO:0045165">
    <property type="term" value="P:cell fate commitment"/>
    <property type="evidence" value="ECO:0007669"/>
    <property type="project" value="TreeGrafter"/>
</dbReference>
<dbReference type="InterPro" id="IPR036910">
    <property type="entry name" value="HMG_box_dom_sf"/>
</dbReference>
<keyword evidence="6" id="KW-0175">Coiled coil</keyword>
<dbReference type="GO" id="GO:0000981">
    <property type="term" value="F:DNA-binding transcription factor activity, RNA polymerase II-specific"/>
    <property type="evidence" value="ECO:0007669"/>
    <property type="project" value="TreeGrafter"/>
</dbReference>
<feature type="compositionally biased region" description="Low complexity" evidence="7">
    <location>
        <begin position="577"/>
        <end position="594"/>
    </location>
</feature>
<feature type="region of interest" description="Disordered" evidence="7">
    <location>
        <begin position="213"/>
        <end position="272"/>
    </location>
</feature>
<dbReference type="FunFam" id="1.10.30.10:FF:000003">
    <property type="entry name" value="Putative transcription factor SOX-6"/>
    <property type="match status" value="1"/>
</dbReference>
<proteinExistence type="predicted"/>
<evidence type="ECO:0000256" key="3">
    <source>
        <dbReference type="ARBA" id="ARBA00023163"/>
    </source>
</evidence>
<evidence type="ECO:0000256" key="5">
    <source>
        <dbReference type="PROSITE-ProRule" id="PRU00267"/>
    </source>
</evidence>
<dbReference type="SUPFAM" id="SSF47095">
    <property type="entry name" value="HMG-box"/>
    <property type="match status" value="1"/>
</dbReference>
<dbReference type="CTD" id="9580"/>
<dbReference type="InterPro" id="IPR051356">
    <property type="entry name" value="SOX/SOX-like_TF"/>
</dbReference>
<keyword evidence="4 5" id="KW-0539">Nucleus</keyword>
<dbReference type="Gene3D" id="1.10.30.10">
    <property type="entry name" value="High mobility group box domain"/>
    <property type="match status" value="1"/>
</dbReference>
<feature type="compositionally biased region" description="Basic and acidic residues" evidence="7">
    <location>
        <begin position="213"/>
        <end position="227"/>
    </location>
</feature>
<dbReference type="RefSeq" id="XP_044936973.1">
    <property type="nucleotide sequence ID" value="XM_045081038.1"/>
</dbReference>